<dbReference type="GO" id="GO:0006048">
    <property type="term" value="P:UDP-N-acetylglucosamine biosynthetic process"/>
    <property type="evidence" value="ECO:0007669"/>
    <property type="project" value="TreeGrafter"/>
</dbReference>
<dbReference type="GO" id="GO:0009252">
    <property type="term" value="P:peptidoglycan biosynthetic process"/>
    <property type="evidence" value="ECO:0007669"/>
    <property type="project" value="UniProtKB-ARBA"/>
</dbReference>
<dbReference type="InterPro" id="IPR005846">
    <property type="entry name" value="A-D-PHexomutase_a/b/a-III"/>
</dbReference>
<dbReference type="GO" id="GO:0000287">
    <property type="term" value="F:magnesium ion binding"/>
    <property type="evidence" value="ECO:0007669"/>
    <property type="project" value="UniProtKB-UniRule"/>
</dbReference>
<dbReference type="AlphaFoldDB" id="D9SIU2"/>
<proteinExistence type="inferred from homology"/>
<dbReference type="EC" id="5.4.2.10" evidence="6 8"/>
<evidence type="ECO:0000256" key="3">
    <source>
        <dbReference type="ARBA" id="ARBA00022723"/>
    </source>
</evidence>
<keyword evidence="2 8" id="KW-0597">Phosphoprotein</keyword>
<dbReference type="GO" id="GO:0008966">
    <property type="term" value="F:phosphoglucosamine mutase activity"/>
    <property type="evidence" value="ECO:0007669"/>
    <property type="project" value="UniProtKB-UniRule"/>
</dbReference>
<dbReference type="InterPro" id="IPR016066">
    <property type="entry name" value="A-D-PHexomutase_CS"/>
</dbReference>
<dbReference type="SUPFAM" id="SSF53738">
    <property type="entry name" value="Phosphoglucomutase, first 3 domains"/>
    <property type="match status" value="3"/>
</dbReference>
<dbReference type="SUPFAM" id="SSF55957">
    <property type="entry name" value="Phosphoglucomutase, C-terminal domain"/>
    <property type="match status" value="1"/>
</dbReference>
<comment type="catalytic activity">
    <reaction evidence="8 10">
        <text>alpha-D-glucosamine 1-phosphate = D-glucosamine 6-phosphate</text>
        <dbReference type="Rhea" id="RHEA:23424"/>
        <dbReference type="ChEBI" id="CHEBI:58516"/>
        <dbReference type="ChEBI" id="CHEBI:58725"/>
        <dbReference type="EC" id="5.4.2.10"/>
    </reaction>
</comment>
<dbReference type="InterPro" id="IPR005845">
    <property type="entry name" value="A-D-PHexomutase_a/b/a-II"/>
</dbReference>
<comment type="function">
    <text evidence="8 10">Catalyzes the conversion of glucosamine-6-phosphate to glucosamine-1-phosphate.</text>
</comment>
<keyword evidence="3 8" id="KW-0479">Metal-binding</keyword>
<dbReference type="EMBL" id="CP002159">
    <property type="protein sequence ID" value="ADL56255.1"/>
    <property type="molecule type" value="Genomic_DNA"/>
</dbReference>
<evidence type="ECO:0000256" key="1">
    <source>
        <dbReference type="ARBA" id="ARBA00010231"/>
    </source>
</evidence>
<organism evidence="15 16">
    <name type="scientific">Gallionella capsiferriformans (strain ES-2)</name>
    <name type="common">Gallionella ferruginea capsiferriformans (strain ES-2)</name>
    <dbReference type="NCBI Taxonomy" id="395494"/>
    <lineage>
        <taxon>Bacteria</taxon>
        <taxon>Pseudomonadati</taxon>
        <taxon>Pseudomonadota</taxon>
        <taxon>Betaproteobacteria</taxon>
        <taxon>Nitrosomonadales</taxon>
        <taxon>Gallionellaceae</taxon>
        <taxon>Gallionella</taxon>
    </lineage>
</organism>
<dbReference type="GO" id="GO:0005829">
    <property type="term" value="C:cytosol"/>
    <property type="evidence" value="ECO:0007669"/>
    <property type="project" value="TreeGrafter"/>
</dbReference>
<evidence type="ECO:0000256" key="4">
    <source>
        <dbReference type="ARBA" id="ARBA00022842"/>
    </source>
</evidence>
<feature type="domain" description="Alpha-D-phosphohexomutase alpha/beta/alpha" evidence="12">
    <location>
        <begin position="4"/>
        <end position="138"/>
    </location>
</feature>
<gene>
    <name evidence="8" type="primary">glmM</name>
    <name evidence="15" type="ordered locus">Galf_2251</name>
</gene>
<dbReference type="NCBIfam" id="TIGR01455">
    <property type="entry name" value="glmM"/>
    <property type="match status" value="1"/>
</dbReference>
<dbReference type="Pfam" id="PF02880">
    <property type="entry name" value="PGM_PMM_III"/>
    <property type="match status" value="1"/>
</dbReference>
<feature type="binding site" evidence="8">
    <location>
        <position position="249"/>
    </location>
    <ligand>
        <name>Mg(2+)</name>
        <dbReference type="ChEBI" id="CHEBI:18420"/>
    </ligand>
</feature>
<dbReference type="GO" id="GO:0004615">
    <property type="term" value="F:phosphomannomutase activity"/>
    <property type="evidence" value="ECO:0007669"/>
    <property type="project" value="TreeGrafter"/>
</dbReference>
<keyword evidence="4 8" id="KW-0460">Magnesium</keyword>
<evidence type="ECO:0000259" key="13">
    <source>
        <dbReference type="Pfam" id="PF02879"/>
    </source>
</evidence>
<dbReference type="InterPro" id="IPR006352">
    <property type="entry name" value="GlmM_bact"/>
</dbReference>
<evidence type="ECO:0000256" key="5">
    <source>
        <dbReference type="ARBA" id="ARBA00023235"/>
    </source>
</evidence>
<evidence type="ECO:0000256" key="8">
    <source>
        <dbReference type="HAMAP-Rule" id="MF_01554"/>
    </source>
</evidence>
<dbReference type="STRING" id="395494.Galf_2251"/>
<dbReference type="PRINTS" id="PR00509">
    <property type="entry name" value="PGMPMM"/>
</dbReference>
<dbReference type="InterPro" id="IPR005843">
    <property type="entry name" value="A-D-PHexomutase_C"/>
</dbReference>
<dbReference type="NCBIfam" id="NF008139">
    <property type="entry name" value="PRK10887.1"/>
    <property type="match status" value="1"/>
</dbReference>
<dbReference type="FunFam" id="3.40.120.10:FF:000001">
    <property type="entry name" value="Phosphoglucosamine mutase"/>
    <property type="match status" value="1"/>
</dbReference>
<name>D9SIU2_GALCS</name>
<comment type="cofactor">
    <cofactor evidence="8">
        <name>Mg(2+)</name>
        <dbReference type="ChEBI" id="CHEBI:18420"/>
    </cofactor>
    <text evidence="8">Binds 1 Mg(2+) ion per subunit.</text>
</comment>
<dbReference type="Gene3D" id="3.30.310.50">
    <property type="entry name" value="Alpha-D-phosphohexomutase, C-terminal domain"/>
    <property type="match status" value="1"/>
</dbReference>
<dbReference type="InterPro" id="IPR005841">
    <property type="entry name" value="Alpha-D-phosphohexomutase_SF"/>
</dbReference>
<comment type="PTM">
    <text evidence="8">Activated by phosphorylation.</text>
</comment>
<feature type="binding site" evidence="8">
    <location>
        <position position="245"/>
    </location>
    <ligand>
        <name>Mg(2+)</name>
        <dbReference type="ChEBI" id="CHEBI:18420"/>
    </ligand>
</feature>
<feature type="binding site" evidence="8">
    <location>
        <position position="247"/>
    </location>
    <ligand>
        <name>Mg(2+)</name>
        <dbReference type="ChEBI" id="CHEBI:18420"/>
    </ligand>
</feature>
<evidence type="ECO:0000256" key="7">
    <source>
        <dbReference type="ARBA" id="ARBA00068193"/>
    </source>
</evidence>
<dbReference type="eggNOG" id="COG1109">
    <property type="taxonomic scope" value="Bacteria"/>
</dbReference>
<dbReference type="KEGG" id="gca:Galf_2251"/>
<dbReference type="InterPro" id="IPR050060">
    <property type="entry name" value="Phosphoglucosamine_mutase"/>
</dbReference>
<dbReference type="HAMAP" id="MF_01554_B">
    <property type="entry name" value="GlmM_B"/>
    <property type="match status" value="1"/>
</dbReference>
<evidence type="ECO:0000259" key="12">
    <source>
        <dbReference type="Pfam" id="PF02878"/>
    </source>
</evidence>
<evidence type="ECO:0000256" key="2">
    <source>
        <dbReference type="ARBA" id="ARBA00022553"/>
    </source>
</evidence>
<reference evidence="15 16" key="1">
    <citation type="submission" date="2010-08" db="EMBL/GenBank/DDBJ databases">
        <title>Complete sequence of Gallionella capsiferriformans ES-2.</title>
        <authorList>
            <consortium name="US DOE Joint Genome Institute"/>
            <person name="Lucas S."/>
            <person name="Copeland A."/>
            <person name="Lapidus A."/>
            <person name="Cheng J.-F."/>
            <person name="Bruce D."/>
            <person name="Goodwin L."/>
            <person name="Pitluck S."/>
            <person name="Chertkov O."/>
            <person name="Davenport K.W."/>
            <person name="Detter J.C."/>
            <person name="Han C."/>
            <person name="Tapia R."/>
            <person name="Land M."/>
            <person name="Hauser L."/>
            <person name="Chang Y.-J."/>
            <person name="Jeffries C."/>
            <person name="Kyrpides N."/>
            <person name="Ivanova N."/>
            <person name="Mikhailova N."/>
            <person name="Shelobolina E.S."/>
            <person name="Picardal F."/>
            <person name="Roden E."/>
            <person name="Emerson D."/>
            <person name="Woyke T."/>
        </authorList>
    </citation>
    <scope>NUCLEOTIDE SEQUENCE [LARGE SCALE GENOMIC DNA]</scope>
    <source>
        <strain evidence="15 16">ES-2</strain>
    </source>
</reference>
<evidence type="ECO:0000313" key="15">
    <source>
        <dbReference type="EMBL" id="ADL56255.1"/>
    </source>
</evidence>
<evidence type="ECO:0000256" key="9">
    <source>
        <dbReference type="RuleBase" id="RU004326"/>
    </source>
</evidence>
<feature type="active site" description="Phosphoserine intermediate" evidence="8">
    <location>
        <position position="106"/>
    </location>
</feature>
<dbReference type="PROSITE" id="PS00710">
    <property type="entry name" value="PGM_PMM"/>
    <property type="match status" value="1"/>
</dbReference>
<feature type="domain" description="Alpha-D-phosphohexomutase alpha/beta/alpha" evidence="14">
    <location>
        <begin position="262"/>
        <end position="369"/>
    </location>
</feature>
<sequence length="450" mass="48033">MSKKYFGTDGIRGRVGDFPITPQFVMQLGYAAGRVLASAEHTRGERSAVLIGKDTRISGYMLESALQAGLIAAGVDVYLAGPIPTPAVAYLTRTLRLQAGIVISASHNPYEDNGIKFFSANGSKLPDDIEHAIEAGLDGEISIDSATGLGKAKRLDDAVGRYIEFCKSTFPSAMNLRGMKIVVDCAHGATYHIAQHVLHELGAEVIAIGVKPDGKNINDGYGATAPANLQAAVVEHQADLGIALDGDGDRLVMVDSKGVLYDGDQLIYVIARQRQEQGRLVGGVVGTLMTNLAFEHAMQKMGVPFLRARVGDRYVMELLHQNGWELGGENSGHIICLDKHSTGDGIVSALEVLHALRTQNVSLSEAAGDLKLYPQVLIYVRVAKGVDCLGHADVKAAVAIAERALDGRGRVLLRPSGTEPLLRVMVEGEDKALVEQSAKQIADVVRKLAN</sequence>
<feature type="binding site" description="via phosphate group" evidence="8">
    <location>
        <position position="106"/>
    </location>
    <ligand>
        <name>Mg(2+)</name>
        <dbReference type="ChEBI" id="CHEBI:18420"/>
    </ligand>
</feature>
<dbReference type="OrthoDB" id="9803322at2"/>
<dbReference type="InterPro" id="IPR016055">
    <property type="entry name" value="A-D-PHexomutase_a/b/a-I/II/III"/>
</dbReference>
<dbReference type="FunFam" id="3.30.310.50:FF:000001">
    <property type="entry name" value="Phosphoglucosamine mutase"/>
    <property type="match status" value="1"/>
</dbReference>
<evidence type="ECO:0000259" key="14">
    <source>
        <dbReference type="Pfam" id="PF02880"/>
    </source>
</evidence>
<dbReference type="FunFam" id="3.40.120.10:FF:000002">
    <property type="entry name" value="Phosphoglucosamine mutase"/>
    <property type="match status" value="1"/>
</dbReference>
<keyword evidence="16" id="KW-1185">Reference proteome</keyword>
<keyword evidence="5 8" id="KW-0413">Isomerase</keyword>
<feature type="modified residue" description="Phosphoserine" evidence="8">
    <location>
        <position position="106"/>
    </location>
</feature>
<protein>
    <recommendedName>
        <fullName evidence="7 8">Phosphoglucosamine mutase</fullName>
        <ecNumber evidence="6 8">5.4.2.10</ecNumber>
    </recommendedName>
</protein>
<evidence type="ECO:0000256" key="6">
    <source>
        <dbReference type="ARBA" id="ARBA00066330"/>
    </source>
</evidence>
<dbReference type="HOGENOM" id="CLU_016950_7_0_4"/>
<dbReference type="Pfam" id="PF00408">
    <property type="entry name" value="PGM_PMM_IV"/>
    <property type="match status" value="1"/>
</dbReference>
<dbReference type="Proteomes" id="UP000001235">
    <property type="component" value="Chromosome"/>
</dbReference>
<dbReference type="PANTHER" id="PTHR42946:SF1">
    <property type="entry name" value="PHOSPHOGLUCOMUTASE (ALPHA-D-GLUCOSE-1,6-BISPHOSPHATE-DEPENDENT)"/>
    <property type="match status" value="1"/>
</dbReference>
<feature type="domain" description="Alpha-D-phosphohexomutase C-terminal" evidence="11">
    <location>
        <begin position="377"/>
        <end position="443"/>
    </location>
</feature>
<dbReference type="Pfam" id="PF02878">
    <property type="entry name" value="PGM_PMM_I"/>
    <property type="match status" value="1"/>
</dbReference>
<dbReference type="Pfam" id="PF02879">
    <property type="entry name" value="PGM_PMM_II"/>
    <property type="match status" value="1"/>
</dbReference>
<dbReference type="RefSeq" id="WP_013294178.1">
    <property type="nucleotide sequence ID" value="NC_014394.1"/>
</dbReference>
<dbReference type="PANTHER" id="PTHR42946">
    <property type="entry name" value="PHOSPHOHEXOSE MUTASE"/>
    <property type="match status" value="1"/>
</dbReference>
<accession>D9SIU2</accession>
<evidence type="ECO:0000256" key="10">
    <source>
        <dbReference type="RuleBase" id="RU004327"/>
    </source>
</evidence>
<feature type="domain" description="Alpha-D-phosphohexomutase alpha/beta/alpha" evidence="13">
    <location>
        <begin position="161"/>
        <end position="258"/>
    </location>
</feature>
<dbReference type="InterPro" id="IPR005844">
    <property type="entry name" value="A-D-PHexomutase_a/b/a-I"/>
</dbReference>
<evidence type="ECO:0000313" key="16">
    <source>
        <dbReference type="Proteomes" id="UP000001235"/>
    </source>
</evidence>
<evidence type="ECO:0000259" key="11">
    <source>
        <dbReference type="Pfam" id="PF00408"/>
    </source>
</evidence>
<dbReference type="GO" id="GO:0005975">
    <property type="term" value="P:carbohydrate metabolic process"/>
    <property type="evidence" value="ECO:0007669"/>
    <property type="project" value="InterPro"/>
</dbReference>
<dbReference type="CDD" id="cd05802">
    <property type="entry name" value="GlmM"/>
    <property type="match status" value="1"/>
</dbReference>
<dbReference type="InterPro" id="IPR036900">
    <property type="entry name" value="A-D-PHexomutase_C_sf"/>
</dbReference>
<dbReference type="Gene3D" id="3.40.120.10">
    <property type="entry name" value="Alpha-D-Glucose-1,6-Bisphosphate, subunit A, domain 3"/>
    <property type="match status" value="3"/>
</dbReference>
<comment type="similarity">
    <text evidence="1 8 9">Belongs to the phosphohexose mutase family.</text>
</comment>